<proteinExistence type="predicted"/>
<organism evidence="2 3">
    <name type="scientific">Tremella mesenterica</name>
    <name type="common">Jelly fungus</name>
    <dbReference type="NCBI Taxonomy" id="5217"/>
    <lineage>
        <taxon>Eukaryota</taxon>
        <taxon>Fungi</taxon>
        <taxon>Dikarya</taxon>
        <taxon>Basidiomycota</taxon>
        <taxon>Agaricomycotina</taxon>
        <taxon>Tremellomycetes</taxon>
        <taxon>Tremellales</taxon>
        <taxon>Tremellaceae</taxon>
        <taxon>Tremella</taxon>
    </lineage>
</organism>
<keyword evidence="3" id="KW-1185">Reference proteome</keyword>
<feature type="compositionally biased region" description="Low complexity" evidence="1">
    <location>
        <begin position="270"/>
        <end position="283"/>
    </location>
</feature>
<accession>A0A4Q1B8Y4</accession>
<dbReference type="EMBL" id="SDIL01000150">
    <property type="protein sequence ID" value="RXK35229.1"/>
    <property type="molecule type" value="Genomic_DNA"/>
</dbReference>
<evidence type="ECO:0000313" key="2">
    <source>
        <dbReference type="EMBL" id="RXK35229.1"/>
    </source>
</evidence>
<gene>
    <name evidence="2" type="ORF">M231_07507</name>
</gene>
<feature type="compositionally biased region" description="Low complexity" evidence="1">
    <location>
        <begin position="198"/>
        <end position="209"/>
    </location>
</feature>
<feature type="region of interest" description="Disordered" evidence="1">
    <location>
        <begin position="193"/>
        <end position="301"/>
    </location>
</feature>
<comment type="caution">
    <text evidence="2">The sequence shown here is derived from an EMBL/GenBank/DDBJ whole genome shotgun (WGS) entry which is preliminary data.</text>
</comment>
<protein>
    <submittedName>
        <fullName evidence="2">Uncharacterized protein</fullName>
    </submittedName>
</protein>
<reference evidence="2 3" key="1">
    <citation type="submission" date="2016-06" db="EMBL/GenBank/DDBJ databases">
        <title>Evolution of pathogenesis and genome organization in the Tremellales.</title>
        <authorList>
            <person name="Cuomo C."/>
            <person name="Litvintseva A."/>
            <person name="Heitman J."/>
            <person name="Chen Y."/>
            <person name="Sun S."/>
            <person name="Springer D."/>
            <person name="Dromer F."/>
            <person name="Young S."/>
            <person name="Zeng Q."/>
            <person name="Chapman S."/>
            <person name="Gujja S."/>
            <person name="Saif S."/>
            <person name="Birren B."/>
        </authorList>
    </citation>
    <scope>NUCLEOTIDE SEQUENCE [LARGE SCALE GENOMIC DNA]</scope>
    <source>
        <strain evidence="2 3">ATCC 28783</strain>
    </source>
</reference>
<dbReference type="Proteomes" id="UP000289152">
    <property type="component" value="Unassembled WGS sequence"/>
</dbReference>
<dbReference type="InParanoid" id="A0A4Q1B8Y4"/>
<sequence length="301" mass="33730">MATTELISEAVSKLIATHLELDIKNYVQCPSTRVQSHPKRGNPVISTPALHHQPLHLHLLTQDLPAEKGTLRSQAETLLRTAIETVQSSYLPDGTSTLHPNGATQILHCQDTTHVIVVEKDWNGIITIGFYPTPIPIWHRSVKKLDCIPGHKERLTGVINEIRSEYPSLIDLSHEPNLDWSKLKERYNWRAARTVSSPRRTQTPGPRTTALADSQFTSRPNSRSCSRHSRSRSPATHPYQNLRNSLSSGAKSPRGRSPYGTTTQTVFRDPSLPRQSRRSSLQSTGISFRGQLEQDISSEDF</sequence>
<name>A0A4Q1B8Y4_TREME</name>
<feature type="compositionally biased region" description="Polar residues" evidence="1">
    <location>
        <begin position="238"/>
        <end position="250"/>
    </location>
</feature>
<evidence type="ECO:0000256" key="1">
    <source>
        <dbReference type="SAM" id="MobiDB-lite"/>
    </source>
</evidence>
<dbReference type="AlphaFoldDB" id="A0A4Q1B8Y4"/>
<evidence type="ECO:0000313" key="3">
    <source>
        <dbReference type="Proteomes" id="UP000289152"/>
    </source>
</evidence>
<dbReference type="VEuPathDB" id="FungiDB:TREMEDRAFT_65289"/>